<dbReference type="eggNOG" id="ENOG502S4DR">
    <property type="taxonomic scope" value="Eukaryota"/>
</dbReference>
<dbReference type="KEGG" id="dvi:6633068"/>
<dbReference type="HOGENOM" id="CLU_120717_0_0_1"/>
<feature type="binding site" evidence="7">
    <location>
        <position position="44"/>
    </location>
    <ligand>
        <name>substrate</name>
    </ligand>
</feature>
<dbReference type="Pfam" id="PF05005">
    <property type="entry name" value="Ocnus"/>
    <property type="match status" value="1"/>
</dbReference>
<evidence type="ECO:0000313" key="9">
    <source>
        <dbReference type="Proteomes" id="UP000008792"/>
    </source>
</evidence>
<dbReference type="GO" id="GO:0005829">
    <property type="term" value="C:cytosol"/>
    <property type="evidence" value="ECO:0007669"/>
    <property type="project" value="TreeGrafter"/>
</dbReference>
<dbReference type="GO" id="GO:0030154">
    <property type="term" value="P:cell differentiation"/>
    <property type="evidence" value="ECO:0007669"/>
    <property type="project" value="UniProtKB-KW"/>
</dbReference>
<dbReference type="Proteomes" id="UP000008792">
    <property type="component" value="Unassembled WGS sequence"/>
</dbReference>
<keyword evidence="3" id="KW-0221">Differentiation</keyword>
<feature type="active site" description="Proton acceptor" evidence="6">
    <location>
        <position position="73"/>
    </location>
</feature>
<dbReference type="PANTHER" id="PTHR12258">
    <property type="entry name" value="JANUS-A/JANUS-B"/>
    <property type="match status" value="1"/>
</dbReference>
<dbReference type="GO" id="GO:0101006">
    <property type="term" value="F:protein histidine phosphatase activity"/>
    <property type="evidence" value="ECO:0007669"/>
    <property type="project" value="TreeGrafter"/>
</dbReference>
<sequence>MQSVFKNLLKSPVLRPSALRFLKMTEKDLLAVPLVDVDGKGIFKYVLIKVIGKEDCTDNEKNIVRGYADCDYHSDIYERVMKSCKKTGLETECLGGGRIEHNPEKKYMKVYGFSQGFGKADHLESKRILQTKYEDYEIETTDEGY</sequence>
<reference evidence="8 9" key="1">
    <citation type="journal article" date="2007" name="Nature">
        <title>Evolution of genes and genomes on the Drosophila phylogeny.</title>
        <authorList>
            <consortium name="Drosophila 12 Genomes Consortium"/>
            <person name="Clark A.G."/>
            <person name="Eisen M.B."/>
            <person name="Smith D.R."/>
            <person name="Bergman C.M."/>
            <person name="Oliver B."/>
            <person name="Markow T.A."/>
            <person name="Kaufman T.C."/>
            <person name="Kellis M."/>
            <person name="Gelbart W."/>
            <person name="Iyer V.N."/>
            <person name="Pollard D.A."/>
            <person name="Sackton T.B."/>
            <person name="Larracuente A.M."/>
            <person name="Singh N.D."/>
            <person name="Abad J.P."/>
            <person name="Abt D.N."/>
            <person name="Adryan B."/>
            <person name="Aguade M."/>
            <person name="Akashi H."/>
            <person name="Anderson W.W."/>
            <person name="Aquadro C.F."/>
            <person name="Ardell D.H."/>
            <person name="Arguello R."/>
            <person name="Artieri C.G."/>
            <person name="Barbash D.A."/>
            <person name="Barker D."/>
            <person name="Barsanti P."/>
            <person name="Batterham P."/>
            <person name="Batzoglou S."/>
            <person name="Begun D."/>
            <person name="Bhutkar A."/>
            <person name="Blanco E."/>
            <person name="Bosak S.A."/>
            <person name="Bradley R.K."/>
            <person name="Brand A.D."/>
            <person name="Brent M.R."/>
            <person name="Brooks A.N."/>
            <person name="Brown R.H."/>
            <person name="Butlin R.K."/>
            <person name="Caggese C."/>
            <person name="Calvi B.R."/>
            <person name="Bernardo de Carvalho A."/>
            <person name="Caspi A."/>
            <person name="Castrezana S."/>
            <person name="Celniker S.E."/>
            <person name="Chang J.L."/>
            <person name="Chapple C."/>
            <person name="Chatterji S."/>
            <person name="Chinwalla A."/>
            <person name="Civetta A."/>
            <person name="Clifton S.W."/>
            <person name="Comeron J.M."/>
            <person name="Costello J.C."/>
            <person name="Coyne J.A."/>
            <person name="Daub J."/>
            <person name="David R.G."/>
            <person name="Delcher A.L."/>
            <person name="Delehaunty K."/>
            <person name="Do C.B."/>
            <person name="Ebling H."/>
            <person name="Edwards K."/>
            <person name="Eickbush T."/>
            <person name="Evans J.D."/>
            <person name="Filipski A."/>
            <person name="Findeiss S."/>
            <person name="Freyhult E."/>
            <person name="Fulton L."/>
            <person name="Fulton R."/>
            <person name="Garcia A.C."/>
            <person name="Gardiner A."/>
            <person name="Garfield D.A."/>
            <person name="Garvin B.E."/>
            <person name="Gibson G."/>
            <person name="Gilbert D."/>
            <person name="Gnerre S."/>
            <person name="Godfrey J."/>
            <person name="Good R."/>
            <person name="Gotea V."/>
            <person name="Gravely B."/>
            <person name="Greenberg A.J."/>
            <person name="Griffiths-Jones S."/>
            <person name="Gross S."/>
            <person name="Guigo R."/>
            <person name="Gustafson E.A."/>
            <person name="Haerty W."/>
            <person name="Hahn M.W."/>
            <person name="Halligan D.L."/>
            <person name="Halpern A.L."/>
            <person name="Halter G.M."/>
            <person name="Han M.V."/>
            <person name="Heger A."/>
            <person name="Hillier L."/>
            <person name="Hinrichs A.S."/>
            <person name="Holmes I."/>
            <person name="Hoskins R.A."/>
            <person name="Hubisz M.J."/>
            <person name="Hultmark D."/>
            <person name="Huntley M.A."/>
            <person name="Jaffe D.B."/>
            <person name="Jagadeeshan S."/>
            <person name="Jeck W.R."/>
            <person name="Johnson J."/>
            <person name="Jones C.D."/>
            <person name="Jordan W.C."/>
            <person name="Karpen G.H."/>
            <person name="Kataoka E."/>
            <person name="Keightley P.D."/>
            <person name="Kheradpour P."/>
            <person name="Kirkness E.F."/>
            <person name="Koerich L.B."/>
            <person name="Kristiansen K."/>
            <person name="Kudrna D."/>
            <person name="Kulathinal R.J."/>
            <person name="Kumar S."/>
            <person name="Kwok R."/>
            <person name="Lander E."/>
            <person name="Langley C.H."/>
            <person name="Lapoint R."/>
            <person name="Lazzaro B.P."/>
            <person name="Lee S.J."/>
            <person name="Levesque L."/>
            <person name="Li R."/>
            <person name="Lin C.F."/>
            <person name="Lin M.F."/>
            <person name="Lindblad-Toh K."/>
            <person name="Llopart A."/>
            <person name="Long M."/>
            <person name="Low L."/>
            <person name="Lozovsky E."/>
            <person name="Lu J."/>
            <person name="Luo M."/>
            <person name="Machado C.A."/>
            <person name="Makalowski W."/>
            <person name="Marzo M."/>
            <person name="Matsuda M."/>
            <person name="Matzkin L."/>
            <person name="McAllister B."/>
            <person name="McBride C.S."/>
            <person name="McKernan B."/>
            <person name="McKernan K."/>
            <person name="Mendez-Lago M."/>
            <person name="Minx P."/>
            <person name="Mollenhauer M.U."/>
            <person name="Montooth K."/>
            <person name="Mount S.M."/>
            <person name="Mu X."/>
            <person name="Myers E."/>
            <person name="Negre B."/>
            <person name="Newfeld S."/>
            <person name="Nielsen R."/>
            <person name="Noor M.A."/>
            <person name="O'Grady P."/>
            <person name="Pachter L."/>
            <person name="Papaceit M."/>
            <person name="Parisi M.J."/>
            <person name="Parisi M."/>
            <person name="Parts L."/>
            <person name="Pedersen J.S."/>
            <person name="Pesole G."/>
            <person name="Phillippy A.M."/>
            <person name="Ponting C.P."/>
            <person name="Pop M."/>
            <person name="Porcelli D."/>
            <person name="Powell J.R."/>
            <person name="Prohaska S."/>
            <person name="Pruitt K."/>
            <person name="Puig M."/>
            <person name="Quesneville H."/>
            <person name="Ram K.R."/>
            <person name="Rand D."/>
            <person name="Rasmussen M.D."/>
            <person name="Reed L.K."/>
            <person name="Reenan R."/>
            <person name="Reily A."/>
            <person name="Remington K.A."/>
            <person name="Rieger T.T."/>
            <person name="Ritchie M.G."/>
            <person name="Robin C."/>
            <person name="Rogers Y.H."/>
            <person name="Rohde C."/>
            <person name="Rozas J."/>
            <person name="Rubenfield M.J."/>
            <person name="Ruiz A."/>
            <person name="Russo S."/>
            <person name="Salzberg S.L."/>
            <person name="Sanchez-Gracia A."/>
            <person name="Saranga D.J."/>
            <person name="Sato H."/>
            <person name="Schaeffer S.W."/>
            <person name="Schatz M.C."/>
            <person name="Schlenke T."/>
            <person name="Schwartz R."/>
            <person name="Segarra C."/>
            <person name="Singh R.S."/>
            <person name="Sirot L."/>
            <person name="Sirota M."/>
            <person name="Sisneros N.B."/>
            <person name="Smith C.D."/>
            <person name="Smith T.F."/>
            <person name="Spieth J."/>
            <person name="Stage D.E."/>
            <person name="Stark A."/>
            <person name="Stephan W."/>
            <person name="Strausberg R.L."/>
            <person name="Strempel S."/>
            <person name="Sturgill D."/>
            <person name="Sutton G."/>
            <person name="Sutton G.G."/>
            <person name="Tao W."/>
            <person name="Teichmann S."/>
            <person name="Tobari Y.N."/>
            <person name="Tomimura Y."/>
            <person name="Tsolas J.M."/>
            <person name="Valente V.L."/>
            <person name="Venter E."/>
            <person name="Venter J.C."/>
            <person name="Vicario S."/>
            <person name="Vieira F.G."/>
            <person name="Vilella A.J."/>
            <person name="Villasante A."/>
            <person name="Walenz B."/>
            <person name="Wang J."/>
            <person name="Wasserman M."/>
            <person name="Watts T."/>
            <person name="Wilson D."/>
            <person name="Wilson R.K."/>
            <person name="Wing R.A."/>
            <person name="Wolfner M.F."/>
            <person name="Wong A."/>
            <person name="Wong G.K."/>
            <person name="Wu C.I."/>
            <person name="Wu G."/>
            <person name="Yamamoto D."/>
            <person name="Yang H.P."/>
            <person name="Yang S.P."/>
            <person name="Yorke J.A."/>
            <person name="Yoshida K."/>
            <person name="Zdobnov E."/>
            <person name="Zhang P."/>
            <person name="Zhang Y."/>
            <person name="Zimin A.V."/>
            <person name="Baldwin J."/>
            <person name="Abdouelleil A."/>
            <person name="Abdulkadir J."/>
            <person name="Abebe A."/>
            <person name="Abera B."/>
            <person name="Abreu J."/>
            <person name="Acer S.C."/>
            <person name="Aftuck L."/>
            <person name="Alexander A."/>
            <person name="An P."/>
            <person name="Anderson E."/>
            <person name="Anderson S."/>
            <person name="Arachi H."/>
            <person name="Azer M."/>
            <person name="Bachantsang P."/>
            <person name="Barry A."/>
            <person name="Bayul T."/>
            <person name="Berlin A."/>
            <person name="Bessette D."/>
            <person name="Bloom T."/>
            <person name="Blye J."/>
            <person name="Boguslavskiy L."/>
            <person name="Bonnet C."/>
            <person name="Boukhgalter B."/>
            <person name="Bourzgui I."/>
            <person name="Brown A."/>
            <person name="Cahill P."/>
            <person name="Channer S."/>
            <person name="Cheshatsang Y."/>
            <person name="Chuda L."/>
            <person name="Citroen M."/>
            <person name="Collymore A."/>
            <person name="Cooke P."/>
            <person name="Costello M."/>
            <person name="D'Aco K."/>
            <person name="Daza R."/>
            <person name="De Haan G."/>
            <person name="DeGray S."/>
            <person name="DeMaso C."/>
            <person name="Dhargay N."/>
            <person name="Dooley K."/>
            <person name="Dooley E."/>
            <person name="Doricent M."/>
            <person name="Dorje P."/>
            <person name="Dorjee K."/>
            <person name="Dupes A."/>
            <person name="Elong R."/>
            <person name="Falk J."/>
            <person name="Farina A."/>
            <person name="Faro S."/>
            <person name="Ferguson D."/>
            <person name="Fisher S."/>
            <person name="Foley C.D."/>
            <person name="Franke A."/>
            <person name="Friedrich D."/>
            <person name="Gadbois L."/>
            <person name="Gearin G."/>
            <person name="Gearin C.R."/>
            <person name="Giannoukos G."/>
            <person name="Goode T."/>
            <person name="Graham J."/>
            <person name="Grandbois E."/>
            <person name="Grewal S."/>
            <person name="Gyaltsen K."/>
            <person name="Hafez N."/>
            <person name="Hagos B."/>
            <person name="Hall J."/>
            <person name="Henson C."/>
            <person name="Hollinger A."/>
            <person name="Honan T."/>
            <person name="Huard M.D."/>
            <person name="Hughes L."/>
            <person name="Hurhula B."/>
            <person name="Husby M.E."/>
            <person name="Kamat A."/>
            <person name="Kanga B."/>
            <person name="Kashin S."/>
            <person name="Khazanovich D."/>
            <person name="Kisner P."/>
            <person name="Lance K."/>
            <person name="Lara M."/>
            <person name="Lee W."/>
            <person name="Lennon N."/>
            <person name="Letendre F."/>
            <person name="LeVine R."/>
            <person name="Lipovsky A."/>
            <person name="Liu X."/>
            <person name="Liu J."/>
            <person name="Liu S."/>
            <person name="Lokyitsang T."/>
            <person name="Lokyitsang Y."/>
            <person name="Lubonja R."/>
            <person name="Lui A."/>
            <person name="MacDonald P."/>
            <person name="Magnisalis V."/>
            <person name="Maru K."/>
            <person name="Matthews C."/>
            <person name="McCusker W."/>
            <person name="McDonough S."/>
            <person name="Mehta T."/>
            <person name="Meldrim J."/>
            <person name="Meneus L."/>
            <person name="Mihai O."/>
            <person name="Mihalev A."/>
            <person name="Mihova T."/>
            <person name="Mittelman R."/>
            <person name="Mlenga V."/>
            <person name="Montmayeur A."/>
            <person name="Mulrain L."/>
            <person name="Navidi A."/>
            <person name="Naylor J."/>
            <person name="Negash T."/>
            <person name="Nguyen T."/>
            <person name="Nguyen N."/>
            <person name="Nicol R."/>
            <person name="Norbu C."/>
            <person name="Norbu N."/>
            <person name="Novod N."/>
            <person name="O'Neill B."/>
            <person name="Osman S."/>
            <person name="Markiewicz E."/>
            <person name="Oyono O.L."/>
            <person name="Patti C."/>
            <person name="Phunkhang P."/>
            <person name="Pierre F."/>
            <person name="Priest M."/>
            <person name="Raghuraman S."/>
            <person name="Rege F."/>
            <person name="Reyes R."/>
            <person name="Rise C."/>
            <person name="Rogov P."/>
            <person name="Ross K."/>
            <person name="Ryan E."/>
            <person name="Settipalli S."/>
            <person name="Shea T."/>
            <person name="Sherpa N."/>
            <person name="Shi L."/>
            <person name="Shih D."/>
            <person name="Sparrow T."/>
            <person name="Spaulding J."/>
            <person name="Stalker J."/>
            <person name="Stange-Thomann N."/>
            <person name="Stavropoulos S."/>
            <person name="Stone C."/>
            <person name="Strader C."/>
            <person name="Tesfaye S."/>
            <person name="Thomson T."/>
            <person name="Thoulutsang Y."/>
            <person name="Thoulutsang D."/>
            <person name="Topham K."/>
            <person name="Topping I."/>
            <person name="Tsamla T."/>
            <person name="Vassiliev H."/>
            <person name="Vo A."/>
            <person name="Wangchuk T."/>
            <person name="Wangdi T."/>
            <person name="Weiand M."/>
            <person name="Wilkinson J."/>
            <person name="Wilson A."/>
            <person name="Yadav S."/>
            <person name="Young G."/>
            <person name="Yu Q."/>
            <person name="Zembek L."/>
            <person name="Zhong D."/>
            <person name="Zimmer A."/>
            <person name="Zwirko Z."/>
            <person name="Jaffe D.B."/>
            <person name="Alvarez P."/>
            <person name="Brockman W."/>
            <person name="Butler J."/>
            <person name="Chin C."/>
            <person name="Gnerre S."/>
            <person name="Grabherr M."/>
            <person name="Kleber M."/>
            <person name="Mauceli E."/>
            <person name="MacCallum I."/>
        </authorList>
    </citation>
    <scope>NUCLEOTIDE SEQUENCE [LARGE SCALE GENOMIC DNA]</scope>
    <source>
        <strain evidence="9">Tucson 15010-1051.87</strain>
    </source>
</reference>
<evidence type="ECO:0000256" key="2">
    <source>
        <dbReference type="ARBA" id="ARBA00010971"/>
    </source>
</evidence>
<evidence type="ECO:0000256" key="7">
    <source>
        <dbReference type="PIRSR" id="PIRSR607702-2"/>
    </source>
</evidence>
<gene>
    <name evidence="8" type="primary">Dvir\GJ10386</name>
    <name evidence="8" type="ORF">Dvir_GJ10386</name>
</gene>
<comment type="function">
    <text evidence="1">JanA and janB regulate somatic sex differentiation.</text>
</comment>
<evidence type="ECO:0000256" key="5">
    <source>
        <dbReference type="ARBA" id="ARBA00068494"/>
    </source>
</evidence>
<keyword evidence="4" id="KW-0726">Sexual differentiation</keyword>
<dbReference type="PANTHER" id="PTHR12258:SF5">
    <property type="entry name" value="BCDNA.GH02250-RELATED"/>
    <property type="match status" value="1"/>
</dbReference>
<name>B4M6H6_DROVI</name>
<accession>B4M6H6</accession>
<dbReference type="EMBL" id="CH940652">
    <property type="protein sequence ID" value="EDW59252.2"/>
    <property type="molecule type" value="Genomic_DNA"/>
</dbReference>
<dbReference type="GO" id="GO:0007548">
    <property type="term" value="P:sex differentiation"/>
    <property type="evidence" value="ECO:0007669"/>
    <property type="project" value="UniProtKB-KW"/>
</dbReference>
<evidence type="ECO:0000256" key="6">
    <source>
        <dbReference type="PIRSR" id="PIRSR607702-1"/>
    </source>
</evidence>
<dbReference type="InParanoid" id="B4M6H6"/>
<evidence type="ECO:0000256" key="4">
    <source>
        <dbReference type="ARBA" id="ARBA00022928"/>
    </source>
</evidence>
<dbReference type="AlphaFoldDB" id="B4M6H6"/>
<evidence type="ECO:0000256" key="1">
    <source>
        <dbReference type="ARBA" id="ARBA00002508"/>
    </source>
</evidence>
<evidence type="ECO:0000256" key="3">
    <source>
        <dbReference type="ARBA" id="ARBA00022782"/>
    </source>
</evidence>
<protein>
    <recommendedName>
        <fullName evidence="5">Sex-regulated protein janus-A</fullName>
    </recommendedName>
</protein>
<keyword evidence="9" id="KW-1185">Reference proteome</keyword>
<dbReference type="Gene3D" id="3.50.20.20">
    <property type="entry name" value="Janus/Ocnus"/>
    <property type="match status" value="1"/>
</dbReference>
<dbReference type="FunCoup" id="B4M6H6">
    <property type="interactions" value="1314"/>
</dbReference>
<dbReference type="InterPro" id="IPR007702">
    <property type="entry name" value="Janus"/>
</dbReference>
<dbReference type="SUPFAM" id="SSF143724">
    <property type="entry name" value="PHP14-like"/>
    <property type="match status" value="1"/>
</dbReference>
<dbReference type="OrthoDB" id="10249612at2759"/>
<dbReference type="FunFam" id="3.50.20.20:FF:000001">
    <property type="entry name" value="14 kDa phosphohistidine phosphatase"/>
    <property type="match status" value="1"/>
</dbReference>
<dbReference type="STRING" id="7244.B4M6H6"/>
<dbReference type="InterPro" id="IPR038596">
    <property type="entry name" value="Janus_sf"/>
</dbReference>
<organism evidence="8 9">
    <name type="scientific">Drosophila virilis</name>
    <name type="common">Fruit fly</name>
    <dbReference type="NCBI Taxonomy" id="7244"/>
    <lineage>
        <taxon>Eukaryota</taxon>
        <taxon>Metazoa</taxon>
        <taxon>Ecdysozoa</taxon>
        <taxon>Arthropoda</taxon>
        <taxon>Hexapoda</taxon>
        <taxon>Insecta</taxon>
        <taxon>Pterygota</taxon>
        <taxon>Neoptera</taxon>
        <taxon>Endopterygota</taxon>
        <taxon>Diptera</taxon>
        <taxon>Brachycera</taxon>
        <taxon>Muscomorpha</taxon>
        <taxon>Ephydroidea</taxon>
        <taxon>Drosophilidae</taxon>
        <taxon>Drosophila</taxon>
    </lineage>
</organism>
<proteinExistence type="inferred from homology"/>
<comment type="similarity">
    <text evidence="2">Belongs to the janus family.</text>
</comment>
<evidence type="ECO:0000313" key="8">
    <source>
        <dbReference type="EMBL" id="EDW59252.2"/>
    </source>
</evidence>